<protein>
    <submittedName>
        <fullName evidence="1">Uncharacterized protein</fullName>
    </submittedName>
</protein>
<dbReference type="EMBL" id="UHEN01000001">
    <property type="protein sequence ID" value="SUN08139.1"/>
    <property type="molecule type" value="Genomic_DNA"/>
</dbReference>
<sequence>MEKRIDFYESRTFTCKRCGRQVVTEKGTLDRRTVFCSGICSRRYWRHAGLRKNENAQ</sequence>
<dbReference type="Proteomes" id="UP000255213">
    <property type="component" value="Unassembled WGS sequence"/>
</dbReference>
<accession>A0A380IGE8</accession>
<evidence type="ECO:0000313" key="1">
    <source>
        <dbReference type="EMBL" id="SUN08139.1"/>
    </source>
</evidence>
<name>A0A380IGE8_STRAI</name>
<reference evidence="1 2" key="1">
    <citation type="submission" date="2018-06" db="EMBL/GenBank/DDBJ databases">
        <authorList>
            <consortium name="Pathogen Informatics"/>
            <person name="Doyle S."/>
        </authorList>
    </citation>
    <scope>NUCLEOTIDE SEQUENCE [LARGE SCALE GENOMIC DNA]</scope>
    <source>
        <strain evidence="1 2">NCTC12957</strain>
    </source>
</reference>
<gene>
    <name evidence="1" type="ORF">NCTC12957_01728</name>
</gene>
<proteinExistence type="predicted"/>
<dbReference type="AlphaFoldDB" id="A0A380IGE8"/>
<organism evidence="1 2">
    <name type="scientific">Streptococcus acidominimus</name>
    <dbReference type="NCBI Taxonomy" id="1326"/>
    <lineage>
        <taxon>Bacteria</taxon>
        <taxon>Bacillati</taxon>
        <taxon>Bacillota</taxon>
        <taxon>Bacilli</taxon>
        <taxon>Lactobacillales</taxon>
        <taxon>Streptococcaceae</taxon>
        <taxon>Streptococcus</taxon>
    </lineage>
</organism>
<evidence type="ECO:0000313" key="2">
    <source>
        <dbReference type="Proteomes" id="UP000255213"/>
    </source>
</evidence>